<dbReference type="GO" id="GO:0004519">
    <property type="term" value="F:endonuclease activity"/>
    <property type="evidence" value="ECO:0007669"/>
    <property type="project" value="InterPro"/>
</dbReference>
<comment type="caution">
    <text evidence="2">The sequence shown here is derived from an EMBL/GenBank/DDBJ whole genome shotgun (WGS) entry which is preliminary data.</text>
</comment>
<name>A0A1F6WNP5_9BACT</name>
<dbReference type="InterPro" id="IPR027434">
    <property type="entry name" value="Homing_endonucl"/>
</dbReference>
<accession>A0A1F6WNP5</accession>
<evidence type="ECO:0000313" key="3">
    <source>
        <dbReference type="Proteomes" id="UP000179448"/>
    </source>
</evidence>
<dbReference type="EMBL" id="MFUQ01000017">
    <property type="protein sequence ID" value="OGI83454.1"/>
    <property type="molecule type" value="Genomic_DNA"/>
</dbReference>
<gene>
    <name evidence="2" type="ORF">A2997_01840</name>
</gene>
<reference evidence="2 3" key="1">
    <citation type="journal article" date="2016" name="Nat. Commun.">
        <title>Thousands of microbial genomes shed light on interconnected biogeochemical processes in an aquifer system.</title>
        <authorList>
            <person name="Anantharaman K."/>
            <person name="Brown C.T."/>
            <person name="Hug L.A."/>
            <person name="Sharon I."/>
            <person name="Castelle C.J."/>
            <person name="Probst A.J."/>
            <person name="Thomas B.C."/>
            <person name="Singh A."/>
            <person name="Wilkins M.J."/>
            <person name="Karaoz U."/>
            <person name="Brodie E.L."/>
            <person name="Williams K.H."/>
            <person name="Hubbard S.S."/>
            <person name="Banfield J.F."/>
        </authorList>
    </citation>
    <scope>NUCLEOTIDE SEQUENCE [LARGE SCALE GENOMIC DNA]</scope>
</reference>
<dbReference type="PANTHER" id="PTHR36181">
    <property type="entry name" value="INTRON-ENCODED ENDONUCLEASE AI3-RELATED"/>
    <property type="match status" value="1"/>
</dbReference>
<dbReference type="SUPFAM" id="SSF55608">
    <property type="entry name" value="Homing endonucleases"/>
    <property type="match status" value="1"/>
</dbReference>
<feature type="domain" description="Homing endonuclease LAGLIDADG" evidence="1">
    <location>
        <begin position="5"/>
        <end position="73"/>
    </location>
</feature>
<dbReference type="PANTHER" id="PTHR36181:SF2">
    <property type="entry name" value="INTRON-ENCODED ENDONUCLEASE AI3-RELATED"/>
    <property type="match status" value="1"/>
</dbReference>
<protein>
    <recommendedName>
        <fullName evidence="1">Homing endonuclease LAGLIDADG domain-containing protein</fullName>
    </recommendedName>
</protein>
<evidence type="ECO:0000313" key="2">
    <source>
        <dbReference type="EMBL" id="OGI83454.1"/>
    </source>
</evidence>
<dbReference type="AlphaFoldDB" id="A0A1F6WNP5"/>
<dbReference type="Pfam" id="PF00961">
    <property type="entry name" value="LAGLIDADG_1"/>
    <property type="match status" value="1"/>
</dbReference>
<proteinExistence type="predicted"/>
<organism evidence="2 3">
    <name type="scientific">Candidatus Nomurabacteria bacterium RIFCSPLOWO2_01_FULL_36_10b</name>
    <dbReference type="NCBI Taxonomy" id="1801766"/>
    <lineage>
        <taxon>Bacteria</taxon>
        <taxon>Candidatus Nomuraibacteriota</taxon>
    </lineage>
</organism>
<dbReference type="InterPro" id="IPR051289">
    <property type="entry name" value="LAGLIDADG_Endonuclease"/>
</dbReference>
<evidence type="ECO:0000259" key="1">
    <source>
        <dbReference type="Pfam" id="PF00961"/>
    </source>
</evidence>
<dbReference type="Gene3D" id="3.10.28.10">
    <property type="entry name" value="Homing endonucleases"/>
    <property type="match status" value="1"/>
</dbReference>
<dbReference type="InterPro" id="IPR004860">
    <property type="entry name" value="LAGLIDADG_dom"/>
</dbReference>
<sequence>MQGARSLDSLQKIKDFFQVGNIHINRRHDNHKEDLYHYVVTKRKDLLEVIIPFFRIYELQTAKKKDFELFAQCLELMKDDKHLTHVGAIEIALMCEKMNHQKSRTELIRILRDQMSDSL</sequence>
<dbReference type="Proteomes" id="UP000179448">
    <property type="component" value="Unassembled WGS sequence"/>
</dbReference>